<dbReference type="OrthoDB" id="9762913at2"/>
<evidence type="ECO:0000256" key="5">
    <source>
        <dbReference type="ARBA" id="ARBA00023027"/>
    </source>
</evidence>
<dbReference type="GO" id="GO:0009898">
    <property type="term" value="C:cytoplasmic side of plasma membrane"/>
    <property type="evidence" value="ECO:0007669"/>
    <property type="project" value="TreeGrafter"/>
</dbReference>
<dbReference type="GO" id="GO:0003842">
    <property type="term" value="F:L-glutamate gamma-semialdehyde dehydrogenase activity"/>
    <property type="evidence" value="ECO:0007669"/>
    <property type="project" value="UniProtKB-EC"/>
</dbReference>
<reference evidence="10 11" key="1">
    <citation type="submission" date="2013-04" db="EMBL/GenBank/DDBJ databases">
        <title>Zunongwangia sp. 22II14-10F7 Genome Sequencing.</title>
        <authorList>
            <person name="Lai Q."/>
            <person name="Shao Z."/>
        </authorList>
    </citation>
    <scope>NUCLEOTIDE SEQUENCE [LARGE SCALE GENOMIC DNA]</scope>
    <source>
        <strain evidence="10 11">22II14-10F7</strain>
    </source>
</reference>
<evidence type="ECO:0000256" key="6">
    <source>
        <dbReference type="ARBA" id="ARBA00023062"/>
    </source>
</evidence>
<feature type="domain" description="Aldehyde dehydrogenase" evidence="9">
    <location>
        <begin position="57"/>
        <end position="513"/>
    </location>
</feature>
<accession>A0A1Y1T6J8</accession>
<dbReference type="PANTHER" id="PTHR42862">
    <property type="entry name" value="DELTA-1-PYRROLINE-5-CARBOXYLATE DEHYDROGENASE 1, ISOFORM A-RELATED"/>
    <property type="match status" value="1"/>
</dbReference>
<comment type="similarity">
    <text evidence="2">Belongs to the aldehyde dehydrogenase family.</text>
</comment>
<organism evidence="10 11">
    <name type="scientific">Zunongwangia atlantica 22II14-10F7</name>
    <dbReference type="NCBI Taxonomy" id="1185767"/>
    <lineage>
        <taxon>Bacteria</taxon>
        <taxon>Pseudomonadati</taxon>
        <taxon>Bacteroidota</taxon>
        <taxon>Flavobacteriia</taxon>
        <taxon>Flavobacteriales</taxon>
        <taxon>Flavobacteriaceae</taxon>
        <taxon>Zunongwangia</taxon>
    </lineage>
</organism>
<dbReference type="Proteomes" id="UP000192746">
    <property type="component" value="Unassembled WGS sequence"/>
</dbReference>
<evidence type="ECO:0000256" key="8">
    <source>
        <dbReference type="ARBA" id="ARBA00048142"/>
    </source>
</evidence>
<dbReference type="SUPFAM" id="SSF53720">
    <property type="entry name" value="ALDH-like"/>
    <property type="match status" value="1"/>
</dbReference>
<dbReference type="EC" id="1.2.1.88" evidence="3"/>
<comment type="caution">
    <text evidence="10">The sequence shown here is derived from an EMBL/GenBank/DDBJ whole genome shotgun (WGS) entry which is preliminary data.</text>
</comment>
<comment type="catalytic activity">
    <reaction evidence="8">
        <text>L-glutamate 5-semialdehyde + NAD(+) + H2O = L-glutamate + NADH + 2 H(+)</text>
        <dbReference type="Rhea" id="RHEA:30235"/>
        <dbReference type="ChEBI" id="CHEBI:15377"/>
        <dbReference type="ChEBI" id="CHEBI:15378"/>
        <dbReference type="ChEBI" id="CHEBI:29985"/>
        <dbReference type="ChEBI" id="CHEBI:57540"/>
        <dbReference type="ChEBI" id="CHEBI:57945"/>
        <dbReference type="ChEBI" id="CHEBI:58066"/>
        <dbReference type="EC" id="1.2.1.88"/>
    </reaction>
</comment>
<keyword evidence="11" id="KW-1185">Reference proteome</keyword>
<dbReference type="InterPro" id="IPR016162">
    <property type="entry name" value="Ald_DH_N"/>
</dbReference>
<dbReference type="InterPro" id="IPR016160">
    <property type="entry name" value="Ald_DH_CS_CYS"/>
</dbReference>
<dbReference type="RefSeq" id="WP_084840885.1">
    <property type="nucleotide sequence ID" value="NZ_ARYN01000005.1"/>
</dbReference>
<keyword evidence="6" id="KW-0642">Proline metabolism</keyword>
<name>A0A1Y1T6J8_9FLAO</name>
<evidence type="ECO:0000256" key="2">
    <source>
        <dbReference type="ARBA" id="ARBA00009986"/>
    </source>
</evidence>
<dbReference type="AlphaFoldDB" id="A0A1Y1T6J8"/>
<dbReference type="InterPro" id="IPR050485">
    <property type="entry name" value="Proline_metab_enzyme"/>
</dbReference>
<evidence type="ECO:0000259" key="9">
    <source>
        <dbReference type="Pfam" id="PF00171"/>
    </source>
</evidence>
<evidence type="ECO:0000256" key="4">
    <source>
        <dbReference type="ARBA" id="ARBA00023002"/>
    </source>
</evidence>
<dbReference type="InterPro" id="IPR015590">
    <property type="entry name" value="Aldehyde_DH_dom"/>
</dbReference>
<evidence type="ECO:0000256" key="3">
    <source>
        <dbReference type="ARBA" id="ARBA00012884"/>
    </source>
</evidence>
<dbReference type="FunFam" id="3.40.309.10:FF:000005">
    <property type="entry name" value="1-pyrroline-5-carboxylate dehydrogenase 1"/>
    <property type="match status" value="1"/>
</dbReference>
<evidence type="ECO:0000313" key="10">
    <source>
        <dbReference type="EMBL" id="ORL46214.1"/>
    </source>
</evidence>
<evidence type="ECO:0000256" key="7">
    <source>
        <dbReference type="ARBA" id="ARBA00032259"/>
    </source>
</evidence>
<dbReference type="Gene3D" id="3.40.309.10">
    <property type="entry name" value="Aldehyde Dehydrogenase, Chain A, domain 2"/>
    <property type="match status" value="1"/>
</dbReference>
<dbReference type="GO" id="GO:0010133">
    <property type="term" value="P:L-proline catabolic process to L-glutamate"/>
    <property type="evidence" value="ECO:0007669"/>
    <property type="project" value="UniProtKB-UniPathway"/>
</dbReference>
<keyword evidence="4" id="KW-0560">Oxidoreductase</keyword>
<proteinExistence type="inferred from homology"/>
<protein>
    <recommendedName>
        <fullName evidence="7">L-glutamate gamma-semialdehyde dehydrogenase</fullName>
        <ecNumber evidence="3">1.2.1.88</ecNumber>
    </recommendedName>
    <alternativeName>
        <fullName evidence="7">L-glutamate gamma-semialdehyde dehydrogenase</fullName>
    </alternativeName>
</protein>
<dbReference type="FunFam" id="3.40.605.10:FF:000006">
    <property type="entry name" value="1-pyrroline-5-carboxylate dehydrogenase"/>
    <property type="match status" value="1"/>
</dbReference>
<gene>
    <name evidence="10" type="ORF">IIF7_06581</name>
</gene>
<comment type="pathway">
    <text evidence="1">Amino-acid degradation; L-proline degradation into L-glutamate; L-glutamate from L-proline: step 2/2.</text>
</comment>
<dbReference type="PANTHER" id="PTHR42862:SF1">
    <property type="entry name" value="DELTA-1-PYRROLINE-5-CARBOXYLATE DEHYDROGENASE 2, ISOFORM A-RELATED"/>
    <property type="match status" value="1"/>
</dbReference>
<dbReference type="InterPro" id="IPR016163">
    <property type="entry name" value="Ald_DH_C"/>
</dbReference>
<dbReference type="STRING" id="1185767.IIF7_06581"/>
<dbReference type="Gene3D" id="3.40.605.10">
    <property type="entry name" value="Aldehyde Dehydrogenase, Chain A, domain 1"/>
    <property type="match status" value="1"/>
</dbReference>
<dbReference type="NCBIfam" id="TIGR01236">
    <property type="entry name" value="D1pyr5carbox1"/>
    <property type="match status" value="1"/>
</dbReference>
<dbReference type="CDD" id="cd07123">
    <property type="entry name" value="ALDH_F4-17_P5CDH"/>
    <property type="match status" value="1"/>
</dbReference>
<evidence type="ECO:0000313" key="11">
    <source>
        <dbReference type="Proteomes" id="UP000192746"/>
    </source>
</evidence>
<sequence>MGKGFFHVPKAVNEPVKTYAPGTPEREEVLLTYKELYNTKFDVPLYIGSEEIRTGKTASINPPHDHKHECGVYHLAEKKHVEQAIETALEARKKWAKLEWEQRAAVFLKAADLISGPYRQKMNAATMIGQSKTIFQAEIDSAAEICDFLRFNVEYMTELYNEQPNSSDGCWNRVEYRPLEGFVYAITPFNFTAIAGNLPSSAALMGNVAVWKPSDSQMLSAQVLMEVFKEAGVPDGVINMVMGDPEMITDTVLKSPDFAGIHYTGSTAVFKNIWAKIGNNIHTYKSYPRIVGETGGKDFIIAHPTSNPKQVATAITRGAFEFQGQKCSAASRVYLPKSLWPEIKDFLVEDVQSIKMGSPEDLTNFFTAVIHERSFDKLASYIDKAKKDDDAEIVVGGNYDKSVGYFVEPTVILAKDPHYTTMEEELFGPVVTIYVYEDDKWEETLHIVDNTSEYALTGAIFSGDRYEAAKATDILQNAAGNFYINDKPTGAVVGQQPFGGARGSGTNDKAGSKLNLMRWISPRLIKETFVPATDYKYPFMKE</sequence>
<dbReference type="InterPro" id="IPR016161">
    <property type="entry name" value="Ald_DH/histidinol_DH"/>
</dbReference>
<dbReference type="GO" id="GO:0004657">
    <property type="term" value="F:proline dehydrogenase activity"/>
    <property type="evidence" value="ECO:0007669"/>
    <property type="project" value="UniProtKB-ARBA"/>
</dbReference>
<dbReference type="PROSITE" id="PS00070">
    <property type="entry name" value="ALDEHYDE_DEHYDR_CYS"/>
    <property type="match status" value="1"/>
</dbReference>
<evidence type="ECO:0000256" key="1">
    <source>
        <dbReference type="ARBA" id="ARBA00004786"/>
    </source>
</evidence>
<dbReference type="InterPro" id="IPR005931">
    <property type="entry name" value="P5CDH/ALDH4A1"/>
</dbReference>
<dbReference type="EMBL" id="ARYN01000005">
    <property type="protein sequence ID" value="ORL46214.1"/>
    <property type="molecule type" value="Genomic_DNA"/>
</dbReference>
<dbReference type="Pfam" id="PF00171">
    <property type="entry name" value="Aldedh"/>
    <property type="match status" value="1"/>
</dbReference>
<keyword evidence="5" id="KW-0520">NAD</keyword>
<dbReference type="UniPathway" id="UPA00261">
    <property type="reaction ID" value="UER00374"/>
</dbReference>